<keyword evidence="9" id="KW-1185">Reference proteome</keyword>
<feature type="transmembrane region" description="Helical" evidence="6">
    <location>
        <begin position="246"/>
        <end position="264"/>
    </location>
</feature>
<feature type="transmembrane region" description="Helical" evidence="6">
    <location>
        <begin position="316"/>
        <end position="333"/>
    </location>
</feature>
<gene>
    <name evidence="8" type="ORF">FC60_GL000488</name>
</gene>
<keyword evidence="4 6" id="KW-1133">Transmembrane helix</keyword>
<dbReference type="AlphaFoldDB" id="A0A0R1V862"/>
<feature type="domain" description="Major facilitator superfamily (MFS) profile" evidence="7">
    <location>
        <begin position="27"/>
        <end position="429"/>
    </location>
</feature>
<dbReference type="SUPFAM" id="SSF103473">
    <property type="entry name" value="MFS general substrate transporter"/>
    <property type="match status" value="1"/>
</dbReference>
<feature type="transmembrane region" description="Helical" evidence="6">
    <location>
        <begin position="374"/>
        <end position="394"/>
    </location>
</feature>
<feature type="transmembrane region" description="Helical" evidence="6">
    <location>
        <begin position="65"/>
        <end position="89"/>
    </location>
</feature>
<accession>A0A0R1V862</accession>
<keyword evidence="3 6" id="KW-0812">Transmembrane</keyword>
<feature type="transmembrane region" description="Helical" evidence="6">
    <location>
        <begin position="190"/>
        <end position="209"/>
    </location>
</feature>
<protein>
    <submittedName>
        <fullName evidence="8">Glycerol-3-phosphate transporter</fullName>
    </submittedName>
</protein>
<dbReference type="Proteomes" id="UP000051739">
    <property type="component" value="Unassembled WGS sequence"/>
</dbReference>
<dbReference type="GO" id="GO:0005886">
    <property type="term" value="C:plasma membrane"/>
    <property type="evidence" value="ECO:0007669"/>
    <property type="project" value="UniProtKB-SubCell"/>
</dbReference>
<feature type="transmembrane region" description="Helical" evidence="6">
    <location>
        <begin position="406"/>
        <end position="426"/>
    </location>
</feature>
<dbReference type="Pfam" id="PF07690">
    <property type="entry name" value="MFS_1"/>
    <property type="match status" value="1"/>
</dbReference>
<evidence type="ECO:0000256" key="3">
    <source>
        <dbReference type="ARBA" id="ARBA00022692"/>
    </source>
</evidence>
<dbReference type="PANTHER" id="PTHR43826">
    <property type="entry name" value="GLUCOSE-6-PHOSPHATE EXCHANGER SLC37A4"/>
    <property type="match status" value="1"/>
</dbReference>
<feature type="transmembrane region" description="Helical" evidence="6">
    <location>
        <begin position="96"/>
        <end position="112"/>
    </location>
</feature>
<proteinExistence type="predicted"/>
<comment type="caution">
    <text evidence="8">The sequence shown here is derived from an EMBL/GenBank/DDBJ whole genome shotgun (WGS) entry which is preliminary data.</text>
</comment>
<comment type="subcellular location">
    <subcellularLocation>
        <location evidence="1">Cell membrane</location>
        <topology evidence="1">Multi-pass membrane protein</topology>
    </subcellularLocation>
</comment>
<keyword evidence="5 6" id="KW-0472">Membrane</keyword>
<dbReference type="InterPro" id="IPR051337">
    <property type="entry name" value="OPA_Antiporter"/>
</dbReference>
<feature type="transmembrane region" description="Helical" evidence="6">
    <location>
        <begin position="339"/>
        <end position="362"/>
    </location>
</feature>
<dbReference type="InterPro" id="IPR036259">
    <property type="entry name" value="MFS_trans_sf"/>
</dbReference>
<dbReference type="PATRIC" id="fig|1423749.3.peg.492"/>
<name>A0A0R1V862_9LACO</name>
<dbReference type="PROSITE" id="PS50850">
    <property type="entry name" value="MFS"/>
    <property type="match status" value="1"/>
</dbReference>
<dbReference type="GO" id="GO:0061513">
    <property type="term" value="F:glucose 6-phosphate:phosphate antiporter activity"/>
    <property type="evidence" value="ECO:0007669"/>
    <property type="project" value="TreeGrafter"/>
</dbReference>
<evidence type="ECO:0000256" key="2">
    <source>
        <dbReference type="ARBA" id="ARBA00022448"/>
    </source>
</evidence>
<evidence type="ECO:0000313" key="8">
    <source>
        <dbReference type="EMBL" id="KRM01694.1"/>
    </source>
</evidence>
<dbReference type="InterPro" id="IPR011701">
    <property type="entry name" value="MFS"/>
</dbReference>
<dbReference type="InterPro" id="IPR000849">
    <property type="entry name" value="Sugar_P_transporter"/>
</dbReference>
<dbReference type="GO" id="GO:0035435">
    <property type="term" value="P:phosphate ion transmembrane transport"/>
    <property type="evidence" value="ECO:0007669"/>
    <property type="project" value="TreeGrafter"/>
</dbReference>
<feature type="transmembrane region" description="Helical" evidence="6">
    <location>
        <begin position="284"/>
        <end position="304"/>
    </location>
</feature>
<sequence length="432" mass="46920">MFNWLLPSAPATQLIPNDQQPRAYLKYRSRILISTILAYAAYYVVKSNFTLASPHLTKYAGFTTAQVGLVLSALAVSYGIGKFFVGLLVDRMNPRFSVGIGLILSAIFNWCFGYTHSLGVMITLMIFVGITQGFGAPSCQKSLATWFDAENLGTATSTWNISHNIGSGTASIIVATIVSIYGAANIQNIFMIPSIISIVMAIIVMTMGVDTPESVGLPRVNKDEQKNIKHKTTWGAFRDNILKNPIVWAFCIMNAFSYILRYGIENWIPIYLSTGKGFSSVITNTGYTVFEYAAIPGTILIGLFSDKVLKGRRVPITLACSTLVLIATPLYAGTHSVTITYLLLGLMGICIYAQQVLMGIVIMDVLPIESVAGGIGLSGFFGYAFGEVIASYGIGSIVGSNNWNGAFGIVAISAIICIVFFIFIEFKYHHKI</sequence>
<dbReference type="Gene3D" id="1.20.1250.20">
    <property type="entry name" value="MFS general substrate transporter like domains"/>
    <property type="match status" value="2"/>
</dbReference>
<dbReference type="EMBL" id="AZFN01000015">
    <property type="protein sequence ID" value="KRM01694.1"/>
    <property type="molecule type" value="Genomic_DNA"/>
</dbReference>
<keyword evidence="2" id="KW-0813">Transport</keyword>
<evidence type="ECO:0000256" key="6">
    <source>
        <dbReference type="SAM" id="Phobius"/>
    </source>
</evidence>
<evidence type="ECO:0000256" key="4">
    <source>
        <dbReference type="ARBA" id="ARBA00022989"/>
    </source>
</evidence>
<organism evidence="8 9">
    <name type="scientific">Limosilactobacillus gastricus DSM 16045</name>
    <dbReference type="NCBI Taxonomy" id="1423749"/>
    <lineage>
        <taxon>Bacteria</taxon>
        <taxon>Bacillati</taxon>
        <taxon>Bacillota</taxon>
        <taxon>Bacilli</taxon>
        <taxon>Lactobacillales</taxon>
        <taxon>Lactobacillaceae</taxon>
        <taxon>Limosilactobacillus</taxon>
    </lineage>
</organism>
<dbReference type="RefSeq" id="WP_056937539.1">
    <property type="nucleotide sequence ID" value="NZ_AZFN01000015.1"/>
</dbReference>
<evidence type="ECO:0000256" key="1">
    <source>
        <dbReference type="ARBA" id="ARBA00004651"/>
    </source>
</evidence>
<evidence type="ECO:0000259" key="7">
    <source>
        <dbReference type="PROSITE" id="PS50850"/>
    </source>
</evidence>
<evidence type="ECO:0000313" key="9">
    <source>
        <dbReference type="Proteomes" id="UP000051739"/>
    </source>
</evidence>
<dbReference type="PIRSF" id="PIRSF002808">
    <property type="entry name" value="Hexose_phosphate_transp"/>
    <property type="match status" value="1"/>
</dbReference>
<evidence type="ECO:0000256" key="5">
    <source>
        <dbReference type="ARBA" id="ARBA00023136"/>
    </source>
</evidence>
<reference evidence="8 9" key="1">
    <citation type="journal article" date="2015" name="Genome Announc.">
        <title>Expanding the biotechnology potential of lactobacilli through comparative genomics of 213 strains and associated genera.</title>
        <authorList>
            <person name="Sun Z."/>
            <person name="Harris H.M."/>
            <person name="McCann A."/>
            <person name="Guo C."/>
            <person name="Argimon S."/>
            <person name="Zhang W."/>
            <person name="Yang X."/>
            <person name="Jeffery I.B."/>
            <person name="Cooney J.C."/>
            <person name="Kagawa T.F."/>
            <person name="Liu W."/>
            <person name="Song Y."/>
            <person name="Salvetti E."/>
            <person name="Wrobel A."/>
            <person name="Rasinkangas P."/>
            <person name="Parkhill J."/>
            <person name="Rea M.C."/>
            <person name="O'Sullivan O."/>
            <person name="Ritari J."/>
            <person name="Douillard F.P."/>
            <person name="Paul Ross R."/>
            <person name="Yang R."/>
            <person name="Briner A.E."/>
            <person name="Felis G.E."/>
            <person name="de Vos W.M."/>
            <person name="Barrangou R."/>
            <person name="Klaenhammer T.R."/>
            <person name="Caufield P.W."/>
            <person name="Cui Y."/>
            <person name="Zhang H."/>
            <person name="O'Toole P.W."/>
        </authorList>
    </citation>
    <scope>NUCLEOTIDE SEQUENCE [LARGE SCALE GENOMIC DNA]</scope>
    <source>
        <strain evidence="8 9">DSM 16045</strain>
    </source>
</reference>
<dbReference type="PANTHER" id="PTHR43826:SF6">
    <property type="entry name" value="GLYCEROL-3-PHOSPHATE TRANSPORTER"/>
    <property type="match status" value="1"/>
</dbReference>
<feature type="transmembrane region" description="Helical" evidence="6">
    <location>
        <begin position="165"/>
        <end position="184"/>
    </location>
</feature>
<dbReference type="InterPro" id="IPR020846">
    <property type="entry name" value="MFS_dom"/>
</dbReference>
<feature type="transmembrane region" description="Helical" evidence="6">
    <location>
        <begin position="27"/>
        <end position="45"/>
    </location>
</feature>